<evidence type="ECO:0000313" key="1">
    <source>
        <dbReference type="EMBL" id="CAG8722271.1"/>
    </source>
</evidence>
<keyword evidence="2" id="KW-1185">Reference proteome</keyword>
<feature type="non-terminal residue" evidence="1">
    <location>
        <position position="1"/>
    </location>
</feature>
<gene>
    <name evidence="1" type="ORF">RPERSI_LOCUS11397</name>
</gene>
<accession>A0ACA9PTE1</accession>
<evidence type="ECO:0000313" key="2">
    <source>
        <dbReference type="Proteomes" id="UP000789920"/>
    </source>
</evidence>
<name>A0ACA9PTE1_9GLOM</name>
<protein>
    <submittedName>
        <fullName evidence="1">30848_t:CDS:1</fullName>
    </submittedName>
</protein>
<sequence>NTLVPRTFSSKFNLSTSNIGLVLLSPGLGYLLGSMTSGCYSDFLLSKISAKYGDIYPEMRINSVWFGSALVPVSILAYGCLIVKNAHIVFLISSMFFFGFGALIVFNCMSTYLIDAFPGRSASAIAVNNLFRHMAAAIMAIISIPLEDAEKVERTFSELNALY</sequence>
<comment type="caution">
    <text evidence="1">The sequence shown here is derived from an EMBL/GenBank/DDBJ whole genome shotgun (WGS) entry which is preliminary data.</text>
</comment>
<dbReference type="EMBL" id="CAJVQC010023444">
    <property type="protein sequence ID" value="CAG8722271.1"/>
    <property type="molecule type" value="Genomic_DNA"/>
</dbReference>
<organism evidence="1 2">
    <name type="scientific">Racocetra persica</name>
    <dbReference type="NCBI Taxonomy" id="160502"/>
    <lineage>
        <taxon>Eukaryota</taxon>
        <taxon>Fungi</taxon>
        <taxon>Fungi incertae sedis</taxon>
        <taxon>Mucoromycota</taxon>
        <taxon>Glomeromycotina</taxon>
        <taxon>Glomeromycetes</taxon>
        <taxon>Diversisporales</taxon>
        <taxon>Gigasporaceae</taxon>
        <taxon>Racocetra</taxon>
    </lineage>
</organism>
<reference evidence="1" key="1">
    <citation type="submission" date="2021-06" db="EMBL/GenBank/DDBJ databases">
        <authorList>
            <person name="Kallberg Y."/>
            <person name="Tangrot J."/>
            <person name="Rosling A."/>
        </authorList>
    </citation>
    <scope>NUCLEOTIDE SEQUENCE</scope>
    <source>
        <strain evidence="1">MA461A</strain>
    </source>
</reference>
<proteinExistence type="predicted"/>
<dbReference type="Proteomes" id="UP000789920">
    <property type="component" value="Unassembled WGS sequence"/>
</dbReference>